<keyword evidence="3" id="KW-0540">Nuclease</keyword>
<feature type="region of interest" description="Disordered" evidence="1">
    <location>
        <begin position="99"/>
        <end position="135"/>
    </location>
</feature>
<evidence type="ECO:0000256" key="2">
    <source>
        <dbReference type="SAM" id="SignalP"/>
    </source>
</evidence>
<dbReference type="EMBL" id="JACXST010000003">
    <property type="protein sequence ID" value="MBD9362932.1"/>
    <property type="molecule type" value="Genomic_DNA"/>
</dbReference>
<keyword evidence="3" id="KW-0255">Endonuclease</keyword>
<evidence type="ECO:0000256" key="1">
    <source>
        <dbReference type="SAM" id="MobiDB-lite"/>
    </source>
</evidence>
<feature type="signal peptide" evidence="2">
    <location>
        <begin position="1"/>
        <end position="21"/>
    </location>
</feature>
<accession>A0ABR9DLZ1</accession>
<sequence>MKHAILMITTLTATFISCANAGQVRSQAAISEFKYAHPCPANGNTKGACPGYVIDHIEPLACGGADDPSNMQWQTAADAKAKDKWERSDCDGLMDVKGRRSSSSLFGRHKSTTRRHSSGGSGNSGSALSAPSGSGNYHIGPRGGCYTYGGNGKKQYVDHSYCS</sequence>
<gene>
    <name evidence="3" type="ORF">EBB_21005</name>
</gene>
<dbReference type="GO" id="GO:0004519">
    <property type="term" value="F:endonuclease activity"/>
    <property type="evidence" value="ECO:0007669"/>
    <property type="project" value="UniProtKB-KW"/>
</dbReference>
<dbReference type="RefSeq" id="WP_192395660.1">
    <property type="nucleotide sequence ID" value="NZ_CAJHIU010000003.1"/>
</dbReference>
<dbReference type="Proteomes" id="UP000641152">
    <property type="component" value="Unassembled WGS sequence"/>
</dbReference>
<feature type="compositionally biased region" description="Basic residues" evidence="1">
    <location>
        <begin position="107"/>
        <end position="117"/>
    </location>
</feature>
<proteinExistence type="predicted"/>
<protein>
    <submittedName>
        <fullName evidence="3">HNH endonuclease</fullName>
    </submittedName>
</protein>
<keyword evidence="2" id="KW-0732">Signal</keyword>
<name>A0ABR9DLZ1_9GAMM</name>
<feature type="chain" id="PRO_5045132858" evidence="2">
    <location>
        <begin position="22"/>
        <end position="163"/>
    </location>
</feature>
<evidence type="ECO:0000313" key="4">
    <source>
        <dbReference type="Proteomes" id="UP000641152"/>
    </source>
</evidence>
<organism evidence="3 4">
    <name type="scientific">Methylomonas fluvii</name>
    <dbReference type="NCBI Taxonomy" id="1854564"/>
    <lineage>
        <taxon>Bacteria</taxon>
        <taxon>Pseudomonadati</taxon>
        <taxon>Pseudomonadota</taxon>
        <taxon>Gammaproteobacteria</taxon>
        <taxon>Methylococcales</taxon>
        <taxon>Methylococcaceae</taxon>
        <taxon>Methylomonas</taxon>
    </lineage>
</organism>
<dbReference type="CDD" id="cd00085">
    <property type="entry name" value="HNHc"/>
    <property type="match status" value="1"/>
</dbReference>
<dbReference type="InterPro" id="IPR003615">
    <property type="entry name" value="HNH_nuc"/>
</dbReference>
<feature type="compositionally biased region" description="Low complexity" evidence="1">
    <location>
        <begin position="124"/>
        <end position="135"/>
    </location>
</feature>
<keyword evidence="4" id="KW-1185">Reference proteome</keyword>
<comment type="caution">
    <text evidence="3">The sequence shown here is derived from an EMBL/GenBank/DDBJ whole genome shotgun (WGS) entry which is preliminary data.</text>
</comment>
<evidence type="ECO:0000313" key="3">
    <source>
        <dbReference type="EMBL" id="MBD9362932.1"/>
    </source>
</evidence>
<reference evidence="3 4" key="1">
    <citation type="submission" date="2020-09" db="EMBL/GenBank/DDBJ databases">
        <title>Methylomonas albis sp. nov. and Methylomonas fluvii sp. nov.: Two cold-adapted methanotrophs from the River Elbe and an amended description of Methylovulum psychrotolerans strain Eb1.</title>
        <authorList>
            <person name="Bussmann I.K."/>
            <person name="Klings K.-W."/>
            <person name="Warnstedt J."/>
            <person name="Hoppert M."/>
            <person name="Saborowski A."/>
            <person name="Horn F."/>
            <person name="Liebner S."/>
        </authorList>
    </citation>
    <scope>NUCLEOTIDE SEQUENCE [LARGE SCALE GENOMIC DNA]</scope>
    <source>
        <strain evidence="3 4">EbB</strain>
    </source>
</reference>
<dbReference type="PROSITE" id="PS51257">
    <property type="entry name" value="PROKAR_LIPOPROTEIN"/>
    <property type="match status" value="1"/>
</dbReference>
<keyword evidence="3" id="KW-0378">Hydrolase</keyword>